<dbReference type="PANTHER" id="PTHR11845:SF13">
    <property type="entry name" value="5'-DEOXYNUCLEOTIDASE HDDC2"/>
    <property type="match status" value="1"/>
</dbReference>
<evidence type="ECO:0000256" key="1">
    <source>
        <dbReference type="ARBA" id="ARBA00022723"/>
    </source>
</evidence>
<dbReference type="GO" id="GO:0002953">
    <property type="term" value="F:5'-deoxynucleotidase activity"/>
    <property type="evidence" value="ECO:0007669"/>
    <property type="project" value="InterPro"/>
</dbReference>
<evidence type="ECO:0000259" key="3">
    <source>
        <dbReference type="Pfam" id="PF13023"/>
    </source>
</evidence>
<comment type="caution">
    <text evidence="4">The sequence shown here is derived from an EMBL/GenBank/DDBJ whole genome shotgun (WGS) entry which is preliminary data.</text>
</comment>
<name>K1YHI6_9BACT</name>
<dbReference type="Pfam" id="PF13023">
    <property type="entry name" value="HD_3"/>
    <property type="match status" value="1"/>
</dbReference>
<accession>K1YHI6</accession>
<dbReference type="InterPro" id="IPR039356">
    <property type="entry name" value="YfbR/HDDC2"/>
</dbReference>
<dbReference type="SUPFAM" id="SSF109604">
    <property type="entry name" value="HD-domain/PDEase-like"/>
    <property type="match status" value="1"/>
</dbReference>
<gene>
    <name evidence="4" type="ORF">ACD_80C00147G0013</name>
</gene>
<keyword evidence="2" id="KW-0378">Hydrolase</keyword>
<dbReference type="GO" id="GO:0046872">
    <property type="term" value="F:metal ion binding"/>
    <property type="evidence" value="ECO:0007669"/>
    <property type="project" value="UniProtKB-KW"/>
</dbReference>
<organism evidence="4">
    <name type="scientific">uncultured bacterium</name>
    <name type="common">gcode 4</name>
    <dbReference type="NCBI Taxonomy" id="1234023"/>
    <lineage>
        <taxon>Bacteria</taxon>
        <taxon>environmental samples</taxon>
    </lineage>
</organism>
<dbReference type="InterPro" id="IPR006674">
    <property type="entry name" value="HD_domain"/>
</dbReference>
<keyword evidence="1" id="KW-0479">Metal-binding</keyword>
<dbReference type="AlphaFoldDB" id="K1YHI6"/>
<evidence type="ECO:0000313" key="4">
    <source>
        <dbReference type="EMBL" id="EKD24839.1"/>
    </source>
</evidence>
<dbReference type="EMBL" id="AMFJ01036154">
    <property type="protein sequence ID" value="EKD24839.1"/>
    <property type="molecule type" value="Genomic_DNA"/>
</dbReference>
<dbReference type="PANTHER" id="PTHR11845">
    <property type="entry name" value="5'-DEOXYNUCLEOTIDASE HDDC2"/>
    <property type="match status" value="1"/>
</dbReference>
<dbReference type="Gene3D" id="1.10.3210.10">
    <property type="entry name" value="Hypothetical protein af1432"/>
    <property type="match status" value="1"/>
</dbReference>
<reference evidence="4" key="1">
    <citation type="journal article" date="2012" name="Science">
        <title>Fermentation, hydrogen, and sulfur metabolism in multiple uncultivated bacterial phyla.</title>
        <authorList>
            <person name="Wrighton K.C."/>
            <person name="Thomas B.C."/>
            <person name="Sharon I."/>
            <person name="Miller C.S."/>
            <person name="Castelle C.J."/>
            <person name="VerBerkmoes N.C."/>
            <person name="Wilkins M.J."/>
            <person name="Hettich R.L."/>
            <person name="Lipton M.S."/>
            <person name="Williams K.H."/>
            <person name="Long P.E."/>
            <person name="Banfield J.F."/>
        </authorList>
    </citation>
    <scope>NUCLEOTIDE SEQUENCE [LARGE SCALE GENOMIC DNA]</scope>
</reference>
<feature type="domain" description="HD" evidence="3">
    <location>
        <begin position="17"/>
        <end position="144"/>
    </location>
</feature>
<proteinExistence type="predicted"/>
<dbReference type="GO" id="GO:0005737">
    <property type="term" value="C:cytoplasm"/>
    <property type="evidence" value="ECO:0007669"/>
    <property type="project" value="TreeGrafter"/>
</dbReference>
<sequence>MMFGKLREIKTGLDKIRSWWINRNIAEEIAETVLQHSKKVAKAASIYGQHFPDINLKKLVSMGKTHDFPEYKEKDYVPWEISKEEKYKREKAVMVELKDNLGEKWEALFAIWMEHEAWETQEAQIIKQLDQLDAAVQAMEYEKLWYDNVGNFYPYALARLTDPVLIKILGILLKREYLDVNTYDQYFFLLKCNWDEAIFKEKMKKYTDKK</sequence>
<protein>
    <recommendedName>
        <fullName evidence="3">HD domain-containing protein</fullName>
    </recommendedName>
</protein>
<evidence type="ECO:0000256" key="2">
    <source>
        <dbReference type="ARBA" id="ARBA00022801"/>
    </source>
</evidence>